<organism evidence="1 2">
    <name type="scientific">Seminavis robusta</name>
    <dbReference type="NCBI Taxonomy" id="568900"/>
    <lineage>
        <taxon>Eukaryota</taxon>
        <taxon>Sar</taxon>
        <taxon>Stramenopiles</taxon>
        <taxon>Ochrophyta</taxon>
        <taxon>Bacillariophyta</taxon>
        <taxon>Bacillariophyceae</taxon>
        <taxon>Bacillariophycidae</taxon>
        <taxon>Naviculales</taxon>
        <taxon>Naviculaceae</taxon>
        <taxon>Seminavis</taxon>
    </lineage>
</organism>
<protein>
    <submittedName>
        <fullName evidence="1">Uncharacterized protein</fullName>
    </submittedName>
</protein>
<comment type="caution">
    <text evidence="1">The sequence shown here is derived from an EMBL/GenBank/DDBJ whole genome shotgun (WGS) entry which is preliminary data.</text>
</comment>
<reference evidence="1" key="1">
    <citation type="submission" date="2020-06" db="EMBL/GenBank/DDBJ databases">
        <authorList>
            <consortium name="Plant Systems Biology data submission"/>
        </authorList>
    </citation>
    <scope>NUCLEOTIDE SEQUENCE</scope>
    <source>
        <strain evidence="1">D6</strain>
    </source>
</reference>
<evidence type="ECO:0000313" key="2">
    <source>
        <dbReference type="Proteomes" id="UP001153069"/>
    </source>
</evidence>
<proteinExistence type="predicted"/>
<keyword evidence="2" id="KW-1185">Reference proteome</keyword>
<dbReference type="EMBL" id="CAICTM010002636">
    <property type="protein sequence ID" value="CAB9529826.1"/>
    <property type="molecule type" value="Genomic_DNA"/>
</dbReference>
<name>A0A9N8HXW1_9STRA</name>
<sequence length="167" mass="18543">MYIPSTKAPLFLMASIARHPSSMLAAPSTKLMMSTRAATQPQTTVFPFWLRLKGMAQFEDRQRVTSEVADSISASGGFLSRANILSDMVTVMTMEDAEPDRIGRFQQRMGDVEGFRLDDESTALLENCQMLLKENEDIKIPPSVFANLQISWLNAPGNLRQDIVADG</sequence>
<dbReference type="AlphaFoldDB" id="A0A9N8HXW1"/>
<gene>
    <name evidence="1" type="ORF">SEMRO_2638_G333350.1</name>
</gene>
<dbReference type="Proteomes" id="UP001153069">
    <property type="component" value="Unassembled WGS sequence"/>
</dbReference>
<evidence type="ECO:0000313" key="1">
    <source>
        <dbReference type="EMBL" id="CAB9529826.1"/>
    </source>
</evidence>
<accession>A0A9N8HXW1</accession>